<dbReference type="SUPFAM" id="SSF48403">
    <property type="entry name" value="Ankyrin repeat"/>
    <property type="match status" value="1"/>
</dbReference>
<evidence type="ECO:0000256" key="4">
    <source>
        <dbReference type="ARBA" id="ARBA00022989"/>
    </source>
</evidence>
<accession>A0A0J8B1F6</accession>
<dbReference type="Gene3D" id="1.25.40.20">
    <property type="entry name" value="Ankyrin repeat-containing domain"/>
    <property type="match status" value="1"/>
</dbReference>
<feature type="transmembrane region" description="Helical" evidence="8">
    <location>
        <begin position="354"/>
        <end position="379"/>
    </location>
</feature>
<dbReference type="OMA" id="INGRYPE"/>
<dbReference type="SMART" id="SM00248">
    <property type="entry name" value="ANK"/>
    <property type="match status" value="6"/>
</dbReference>
<evidence type="ECO:0000256" key="8">
    <source>
        <dbReference type="SAM" id="Phobius"/>
    </source>
</evidence>
<dbReference type="KEGG" id="bvg:104885194"/>
<dbReference type="GO" id="GO:0005886">
    <property type="term" value="C:plasma membrane"/>
    <property type="evidence" value="ECO:0007669"/>
    <property type="project" value="TreeGrafter"/>
</dbReference>
<dbReference type="InterPro" id="IPR026961">
    <property type="entry name" value="PGG_dom"/>
</dbReference>
<evidence type="ECO:0000313" key="11">
    <source>
        <dbReference type="Proteomes" id="UP000035740"/>
    </source>
</evidence>
<feature type="transmembrane region" description="Helical" evidence="8">
    <location>
        <begin position="267"/>
        <end position="285"/>
    </location>
</feature>
<evidence type="ECO:0000313" key="10">
    <source>
        <dbReference type="EMBL" id="KMS94826.1"/>
    </source>
</evidence>
<keyword evidence="11" id="KW-1185">Reference proteome</keyword>
<dbReference type="AlphaFoldDB" id="A0A0J8B1F6"/>
<keyword evidence="4 8" id="KW-1133">Transmembrane helix</keyword>
<keyword evidence="6 8" id="KW-0472">Membrane</keyword>
<evidence type="ECO:0000256" key="1">
    <source>
        <dbReference type="ARBA" id="ARBA00004141"/>
    </source>
</evidence>
<feature type="transmembrane region" description="Helical" evidence="8">
    <location>
        <begin position="399"/>
        <end position="423"/>
    </location>
</feature>
<organism evidence="10 11">
    <name type="scientific">Beta vulgaris subsp. vulgaris</name>
    <name type="common">Beet</name>
    <dbReference type="NCBI Taxonomy" id="3555"/>
    <lineage>
        <taxon>Eukaryota</taxon>
        <taxon>Viridiplantae</taxon>
        <taxon>Streptophyta</taxon>
        <taxon>Embryophyta</taxon>
        <taxon>Tracheophyta</taxon>
        <taxon>Spermatophyta</taxon>
        <taxon>Magnoliopsida</taxon>
        <taxon>eudicotyledons</taxon>
        <taxon>Gunneridae</taxon>
        <taxon>Pentapetalae</taxon>
        <taxon>Caryophyllales</taxon>
        <taxon>Chenopodiaceae</taxon>
        <taxon>Betoideae</taxon>
        <taxon>Beta</taxon>
    </lineage>
</organism>
<dbReference type="Proteomes" id="UP000035740">
    <property type="component" value="Unassembled WGS sequence"/>
</dbReference>
<dbReference type="Gramene" id="KMS94826">
    <property type="protein sequence ID" value="KMS94826"/>
    <property type="gene ID" value="BVRB_014970"/>
</dbReference>
<dbReference type="eggNOG" id="KOG0504">
    <property type="taxonomic scope" value="Eukaryota"/>
</dbReference>
<feature type="domain" description="PGG" evidence="9">
    <location>
        <begin position="260"/>
        <end position="376"/>
    </location>
</feature>
<comment type="subcellular location">
    <subcellularLocation>
        <location evidence="1">Membrane</location>
        <topology evidence="1">Multi-pass membrane protein</topology>
    </subcellularLocation>
</comment>
<gene>
    <name evidence="10" type="ORF">BVRB_014970</name>
</gene>
<evidence type="ECO:0000256" key="3">
    <source>
        <dbReference type="ARBA" id="ARBA00022737"/>
    </source>
</evidence>
<name>A0A0J8B1F6_BETVV</name>
<keyword evidence="3" id="KW-0677">Repeat</keyword>
<evidence type="ECO:0000256" key="7">
    <source>
        <dbReference type="PROSITE-ProRule" id="PRU00023"/>
    </source>
</evidence>
<dbReference type="OrthoDB" id="7729168at2759"/>
<evidence type="ECO:0000256" key="5">
    <source>
        <dbReference type="ARBA" id="ARBA00023043"/>
    </source>
</evidence>
<evidence type="ECO:0000256" key="2">
    <source>
        <dbReference type="ARBA" id="ARBA00022692"/>
    </source>
</evidence>
<protein>
    <recommendedName>
        <fullName evidence="9">PGG domain-containing protein</fullName>
    </recommendedName>
</protein>
<reference evidence="10 11" key="1">
    <citation type="journal article" date="2014" name="Nature">
        <title>The genome of the recently domesticated crop plant sugar beet (Beta vulgaris).</title>
        <authorList>
            <person name="Dohm J.C."/>
            <person name="Minoche A.E."/>
            <person name="Holtgrawe D."/>
            <person name="Capella-Gutierrez S."/>
            <person name="Zakrzewski F."/>
            <person name="Tafer H."/>
            <person name="Rupp O."/>
            <person name="Sorensen T.R."/>
            <person name="Stracke R."/>
            <person name="Reinhardt R."/>
            <person name="Goesmann A."/>
            <person name="Kraft T."/>
            <person name="Schulz B."/>
            <person name="Stadler P.F."/>
            <person name="Schmidt T."/>
            <person name="Gabaldon T."/>
            <person name="Lehrach H."/>
            <person name="Weisshaar B."/>
            <person name="Himmelbauer H."/>
        </authorList>
    </citation>
    <scope>NUCLEOTIDE SEQUENCE [LARGE SCALE GENOMIC DNA]</scope>
    <source>
        <tissue evidence="10">Taproot</tissue>
    </source>
</reference>
<evidence type="ECO:0000256" key="6">
    <source>
        <dbReference type="ARBA" id="ARBA00023136"/>
    </source>
</evidence>
<dbReference type="EMBL" id="KQ090810">
    <property type="protein sequence ID" value="KMS94826.1"/>
    <property type="molecule type" value="Genomic_DNA"/>
</dbReference>
<dbReference type="PANTHER" id="PTHR24186:SF37">
    <property type="entry name" value="PGG DOMAIN-CONTAINING PROTEIN"/>
    <property type="match status" value="1"/>
</dbReference>
<sequence length="454" mass="50442">MEGQRETRLYDAALGGDVPSLLELLRDDPLILDRCIIEKSCRFVQSPLHVATNHGHLEFIKEILCHKPELAEELDQSKRWSPLHMASAKGHLEMLKALLAVNSTMCFVRDKDGRNVIHVAAMNGQIQVLGVLLRAKPLAARERTNDGETVLHLCVKHSQSQALMFLVRTMGDAQLLNSKDSDGNTILHLSVAAKHYESIEFLLKDKRMEKNAINANGLTAMDTCIQTKKDGHDGGIWLALRHAKVSKAKVLRKPKKSSRDWLDKQRTALMVVSSLIATMAFQAGINPPGGVWQDDKDGHKAGTSIMAHVKKQSQHDLGIYNVFLISNTVGLVSSLTVIILLISGLPCMRLVMGFLMVTMWIAVTATTMTYIVSVYFLVFFNENLISSTMDLTSSSTNPVLSTITFVIGVWVIVLGLLVFGHVLRLCFRLIKQIIRLVIQGIKSTYTKARNYPPV</sequence>
<dbReference type="PROSITE" id="PS50297">
    <property type="entry name" value="ANK_REP_REGION"/>
    <property type="match status" value="1"/>
</dbReference>
<feature type="transmembrane region" description="Helical" evidence="8">
    <location>
        <begin position="319"/>
        <end position="342"/>
    </location>
</feature>
<keyword evidence="2 8" id="KW-0812">Transmembrane</keyword>
<dbReference type="PROSITE" id="PS50088">
    <property type="entry name" value="ANK_REPEAT"/>
    <property type="match status" value="1"/>
</dbReference>
<proteinExistence type="predicted"/>
<keyword evidence="5 7" id="KW-0040">ANK repeat</keyword>
<dbReference type="Pfam" id="PF13962">
    <property type="entry name" value="PGG"/>
    <property type="match status" value="1"/>
</dbReference>
<feature type="repeat" description="ANK" evidence="7">
    <location>
        <begin position="78"/>
        <end position="99"/>
    </location>
</feature>
<dbReference type="InterPro" id="IPR002110">
    <property type="entry name" value="Ankyrin_rpt"/>
</dbReference>
<dbReference type="Pfam" id="PF12796">
    <property type="entry name" value="Ank_2"/>
    <property type="match status" value="2"/>
</dbReference>
<dbReference type="PANTHER" id="PTHR24186">
    <property type="entry name" value="PROTEIN PHOSPHATASE 1 REGULATORY SUBUNIT"/>
    <property type="match status" value="1"/>
</dbReference>
<evidence type="ECO:0000259" key="9">
    <source>
        <dbReference type="Pfam" id="PF13962"/>
    </source>
</evidence>
<dbReference type="InterPro" id="IPR036770">
    <property type="entry name" value="Ankyrin_rpt-contain_sf"/>
</dbReference>